<dbReference type="AlphaFoldDB" id="V4HAY3"/>
<reference evidence="2 3" key="1">
    <citation type="submission" date="2013-07" db="EMBL/GenBank/DDBJ databases">
        <title>Draft genome sequence of Pseudoalteromonas luteoviolacea 2ta16.</title>
        <authorList>
            <person name="Allen E.E."/>
            <person name="Azam F."/>
            <person name="Podell S."/>
        </authorList>
    </citation>
    <scope>NUCLEOTIDE SEQUENCE [LARGE SCALE GENOMIC DNA]</scope>
    <source>
        <strain evidence="2 3">2ta16</strain>
    </source>
</reference>
<dbReference type="Proteomes" id="UP000017820">
    <property type="component" value="Unassembled WGS sequence"/>
</dbReference>
<dbReference type="EMBL" id="AUSV01000013">
    <property type="protein sequence ID" value="ESP94641.1"/>
    <property type="molecule type" value="Genomic_DNA"/>
</dbReference>
<keyword evidence="1" id="KW-0732">Signal</keyword>
<gene>
    <name evidence="2" type="ORF">PL2TA16_00641</name>
</gene>
<dbReference type="GeneID" id="29921803"/>
<organism evidence="2 3">
    <name type="scientific">Pseudoalteromonas luteoviolacea (strain 2ta16)</name>
    <dbReference type="NCBI Taxonomy" id="1353533"/>
    <lineage>
        <taxon>Bacteria</taxon>
        <taxon>Pseudomonadati</taxon>
        <taxon>Pseudomonadota</taxon>
        <taxon>Gammaproteobacteria</taxon>
        <taxon>Alteromonadales</taxon>
        <taxon>Pseudoalteromonadaceae</taxon>
        <taxon>Pseudoalteromonas</taxon>
    </lineage>
</organism>
<feature type="chain" id="PRO_5005713956" evidence="1">
    <location>
        <begin position="21"/>
        <end position="110"/>
    </location>
</feature>
<protein>
    <submittedName>
        <fullName evidence="2">Uncharacterized protein</fullName>
    </submittedName>
</protein>
<evidence type="ECO:0000256" key="1">
    <source>
        <dbReference type="SAM" id="SignalP"/>
    </source>
</evidence>
<feature type="signal peptide" evidence="1">
    <location>
        <begin position="1"/>
        <end position="20"/>
    </location>
</feature>
<evidence type="ECO:0000313" key="3">
    <source>
        <dbReference type="Proteomes" id="UP000017820"/>
    </source>
</evidence>
<dbReference type="PATRIC" id="fig|1353533.3.peg.1077"/>
<evidence type="ECO:0000313" key="2">
    <source>
        <dbReference type="EMBL" id="ESP94641.1"/>
    </source>
</evidence>
<sequence length="110" mass="11599">MKKLLLVVGLVVSHSGLASSVDPTKITQVLVGPNYGKNVILTVSNKPTNAPSCQTNANYSYVFDGTTEVGKMTLSVVLAAYAAQKDVWLGGTDTCTLYGGIENLKHIVAK</sequence>
<comment type="caution">
    <text evidence="2">The sequence shown here is derived from an EMBL/GenBank/DDBJ whole genome shotgun (WGS) entry which is preliminary data.</text>
</comment>
<proteinExistence type="predicted"/>
<accession>V4HAY3</accession>
<name>V4HAY3_PSEL2</name>
<dbReference type="RefSeq" id="WP_023398029.1">
    <property type="nucleotide sequence ID" value="NZ_AUSV01000013.1"/>
</dbReference>